<keyword evidence="2" id="KW-1185">Reference proteome</keyword>
<dbReference type="Proteomes" id="UP000789706">
    <property type="component" value="Unassembled WGS sequence"/>
</dbReference>
<evidence type="ECO:0000313" key="2">
    <source>
        <dbReference type="Proteomes" id="UP000789706"/>
    </source>
</evidence>
<dbReference type="AlphaFoldDB" id="A0A9N9FQB6"/>
<protein>
    <submittedName>
        <fullName evidence="1">3857_t:CDS:1</fullName>
    </submittedName>
</protein>
<evidence type="ECO:0000313" key="1">
    <source>
        <dbReference type="EMBL" id="CAG8549063.1"/>
    </source>
</evidence>
<dbReference type="EMBL" id="CAJVPK010000785">
    <property type="protein sequence ID" value="CAG8549063.1"/>
    <property type="molecule type" value="Genomic_DNA"/>
</dbReference>
<sequence>MLFAGVFRLCTNGQLGFNETVLWLPGSPAFLEKIYPFGSPVLWLPGPLALRSSGSLALWHSLGVAD</sequence>
<proteinExistence type="predicted"/>
<gene>
    <name evidence="1" type="ORF">DEBURN_LOCUS7007</name>
</gene>
<reference evidence="1" key="1">
    <citation type="submission" date="2021-06" db="EMBL/GenBank/DDBJ databases">
        <authorList>
            <person name="Kallberg Y."/>
            <person name="Tangrot J."/>
            <person name="Rosling A."/>
        </authorList>
    </citation>
    <scope>NUCLEOTIDE SEQUENCE</scope>
    <source>
        <strain evidence="1">AZ414A</strain>
    </source>
</reference>
<organism evidence="1 2">
    <name type="scientific">Diversispora eburnea</name>
    <dbReference type="NCBI Taxonomy" id="1213867"/>
    <lineage>
        <taxon>Eukaryota</taxon>
        <taxon>Fungi</taxon>
        <taxon>Fungi incertae sedis</taxon>
        <taxon>Mucoromycota</taxon>
        <taxon>Glomeromycotina</taxon>
        <taxon>Glomeromycetes</taxon>
        <taxon>Diversisporales</taxon>
        <taxon>Diversisporaceae</taxon>
        <taxon>Diversispora</taxon>
    </lineage>
</organism>
<name>A0A9N9FQB6_9GLOM</name>
<accession>A0A9N9FQB6</accession>
<comment type="caution">
    <text evidence="1">The sequence shown here is derived from an EMBL/GenBank/DDBJ whole genome shotgun (WGS) entry which is preliminary data.</text>
</comment>